<proteinExistence type="predicted"/>
<dbReference type="Proteomes" id="UP000238823">
    <property type="component" value="Unassembled WGS sequence"/>
</dbReference>
<organism evidence="1 2">
    <name type="scientific">Enhygromyxa salina</name>
    <dbReference type="NCBI Taxonomy" id="215803"/>
    <lineage>
        <taxon>Bacteria</taxon>
        <taxon>Pseudomonadati</taxon>
        <taxon>Myxococcota</taxon>
        <taxon>Polyangia</taxon>
        <taxon>Nannocystales</taxon>
        <taxon>Nannocystaceae</taxon>
        <taxon>Enhygromyxa</taxon>
    </lineage>
</organism>
<evidence type="ECO:0000313" key="2">
    <source>
        <dbReference type="Proteomes" id="UP000238823"/>
    </source>
</evidence>
<reference evidence="1 2" key="1">
    <citation type="submission" date="2018-03" db="EMBL/GenBank/DDBJ databases">
        <title>Draft Genome Sequences of the Obligatory Marine Myxobacteria Enhygromyxa salina SWB007.</title>
        <authorList>
            <person name="Poehlein A."/>
            <person name="Moghaddam J.A."/>
            <person name="Harms H."/>
            <person name="Alanjari M."/>
            <person name="Koenig G.M."/>
            <person name="Daniel R."/>
            <person name="Schaeberle T.F."/>
        </authorList>
    </citation>
    <scope>NUCLEOTIDE SEQUENCE [LARGE SCALE GENOMIC DNA]</scope>
    <source>
        <strain evidence="1 2">SWB007</strain>
    </source>
</reference>
<dbReference type="AlphaFoldDB" id="A0A2S9Y601"/>
<gene>
    <name evidence="1" type="ORF">ENSA7_60240</name>
</gene>
<evidence type="ECO:0000313" key="1">
    <source>
        <dbReference type="EMBL" id="PRQ00530.1"/>
    </source>
</evidence>
<protein>
    <submittedName>
        <fullName evidence="1">Uncharacterized protein</fullName>
    </submittedName>
</protein>
<comment type="caution">
    <text evidence="1">The sequence shown here is derived from an EMBL/GenBank/DDBJ whole genome shotgun (WGS) entry which is preliminary data.</text>
</comment>
<name>A0A2S9Y601_9BACT</name>
<sequence length="203" mass="22195">MRQTLCTSCLPDDEPCEYDLVPLAADDETPWGTTPAADIATLELSQHGTWRWGESTEYLDIDQSGFELPAWASFVHDPETVRYSEHVDGGRGVACNGPTVSVDGTLTISSEADEVILSVPLTVLREFGSVQTYLSTPQYSPISSFSAALSEKAKFDMTQVFGSMIWIDGVRLQIEFFYHGQSMLSETTGGGVFTLVGKFEGDE</sequence>
<accession>A0A2S9Y601</accession>
<dbReference type="EMBL" id="PVNL01000118">
    <property type="protein sequence ID" value="PRQ00530.1"/>
    <property type="molecule type" value="Genomic_DNA"/>
</dbReference>